<dbReference type="GO" id="GO:0005509">
    <property type="term" value="F:calcium ion binding"/>
    <property type="evidence" value="ECO:0007669"/>
    <property type="project" value="InterPro"/>
</dbReference>
<protein>
    <submittedName>
        <fullName evidence="3">Putative Ig domain-containing protein</fullName>
    </submittedName>
</protein>
<dbReference type="InterPro" id="IPR013783">
    <property type="entry name" value="Ig-like_fold"/>
</dbReference>
<dbReference type="GO" id="GO:0016020">
    <property type="term" value="C:membrane"/>
    <property type="evidence" value="ECO:0007669"/>
    <property type="project" value="InterPro"/>
</dbReference>
<dbReference type="Pfam" id="PF18676">
    <property type="entry name" value="MBG_2"/>
    <property type="match status" value="1"/>
</dbReference>
<dbReference type="InterPro" id="IPR021655">
    <property type="entry name" value="Put_metal-bd"/>
</dbReference>
<sequence length="1674" mass="168006">MIKNLQDFKFITYLVVFLTFFNFSSAQVTLPHYDGLDYTVGQGLQTQAGWTLLNSGDDLAITSGSLTYPGLLGSTGNRVSFAGAGIDAAKAFTQQTTGTVYFSFLLNVTSLGSLNTTGGYFTAFNEGTGTNFGATVWLRSDGAGYDIGINPRTTVANTVWSTGTTSVNTTVLVVIAYQVVTGTANDVVRLWINPVPGAAEPSATLSATNTGTDLTNLNRILLRQDAATTTPSVEMDEFRIGTTWASVTPAAAGTITGAATTAAFTTTYGTASATQSFAVSGANLTANLVATAPAGFEVSSDNITFGSTATFAPTGGNASGTLRIRLSATAPVAGNYNSQNIILSSTGATAQNITTPASGNAVSPASLTITANNQSVAFGTPVATVIAAGSFTPSGFVNGETASVISGAATYTTTYTDTTPAGTPGVTITPNVSGLTAANYTFSAADGTISITSSPVPSITSALTASATYGTSFTYQITADNSPTSFNAVNLPTGLTINTVTGEISGTPTAAPGTYSVGLVATNAGGNGTATLSLSIAAKGLTIDGIAAVDREYNGLTSVAFTGGTLNGVFGSDAVSFTGTASVATKTAAANKPVTFALTLNGAQAGNYTLTQPTGITVSITTKTLTVNGATAQNKVFDGNTNAVITGTLNGVVLGDTVTFNGTGTFASSAIGNNIAVTSTATLGGVDAANYTLTQPTGLTANITPAIVPLVQWNTFGNSGNETTEDSVANNVNMQSSTLNFTGSTVTPNGNGNRFGGTWGTQSVLTTNQYIQFTVTPNVGFTFTPTSFVFIWDRSSTGPSSVALRSSVDGFTSDLGVLNGLTSGGASTTTTRTITISGLSTISTPTTFRIYGYNSTGGTGGFDCASSVNNVVLNGFTEVAPAPSITTAGTPAALTTEYGTASSETSFTVSATFLQSAITVTAPTGFEVSATSGAGFGATATIGAVGNITNVPVYVRLAANASVAGSPYSGNIVLTSTNATPVNVATASSTVTAKNLTITGIAIANKVFDGNTDATITGTPSLVGVVAGDEANVILGGTPVATFTSSAVGTDIPVTVSGYTLSGSASSNYSLTQPTGLVADITSEPTPVITSALTANGIYGTAFSYTITASNAPTSFNALNLPAGLSVDTVSGVISGTITAAPGNYTFTLEAINGGGSGTASLVLTVAPKTLTVNGLSVNDKEYDGNLTATPVGGLLDGIFSTDVVSFSATATFATKVVGVAKPVTVVLTLNGADASKYVVTPLTGLTASITAKNLTITGAAAQNKPFDGTTAAIITGTLSGVVSGDNVTLVGTGVFASAAQGTGIPVTSTATLAGTDAGNYTLTQPAGLSANITQPAILMWNTFGNVGTESTEPSSYNNPNVAAASMSINGITLPTNSNRLGGSNWALASRDANKYYEFTVTPNSGYQFTPSSFNFIWDRSGTGPNTLSIRSSIDNYASDIAVITGVAGNLSNFNSINVSSLANIQSTTTFRVYAYGATGAAGTGGFDTSANINNVILFGSTSLITGPTSSVITGTTSVCDGDSAVIAINITDGRSPFTVVYTDGTTNFTETNYVSGTNIVVSPTATTTYTLVSVTDANALAGTGNSGSATISILPNQPYYLDADNDGFGAGAVVFNSCFPIAGYSTFDTDCNDANPSIRPGAVDVCYDGIDNDCNGNIDNLGLPGGCTPIVST</sequence>
<dbReference type="InterPro" id="IPR015919">
    <property type="entry name" value="Cadherin-like_sf"/>
</dbReference>
<evidence type="ECO:0000259" key="1">
    <source>
        <dbReference type="Pfam" id="PF18657"/>
    </source>
</evidence>
<dbReference type="OrthoDB" id="1121493at2"/>
<dbReference type="Pfam" id="PF11617">
    <property type="entry name" value="Cu-binding_MopE"/>
    <property type="match status" value="1"/>
</dbReference>
<proteinExistence type="predicted"/>
<organism evidence="3 4">
    <name type="scientific">Flavobacterium fontis</name>
    <dbReference type="NCBI Taxonomy" id="1124188"/>
    <lineage>
        <taxon>Bacteria</taxon>
        <taxon>Pseudomonadati</taxon>
        <taxon>Bacteroidota</taxon>
        <taxon>Flavobacteriia</taxon>
        <taxon>Flavobacteriales</taxon>
        <taxon>Flavobacteriaceae</taxon>
        <taxon>Flavobacterium</taxon>
    </lineage>
</organism>
<accession>A0A1M5D2D5</accession>
<evidence type="ECO:0000259" key="2">
    <source>
        <dbReference type="Pfam" id="PF18676"/>
    </source>
</evidence>
<reference evidence="3 4" key="1">
    <citation type="submission" date="2016-11" db="EMBL/GenBank/DDBJ databases">
        <authorList>
            <person name="Jaros S."/>
            <person name="Januszkiewicz K."/>
            <person name="Wedrychowicz H."/>
        </authorList>
    </citation>
    <scope>NUCLEOTIDE SEQUENCE [LARGE SCALE GENOMIC DNA]</scope>
    <source>
        <strain evidence="3 4">DSM 25660</strain>
    </source>
</reference>
<evidence type="ECO:0000313" key="4">
    <source>
        <dbReference type="Proteomes" id="UP000184147"/>
    </source>
</evidence>
<dbReference type="EMBL" id="FQVQ01000013">
    <property type="protein sequence ID" value="SHF60992.1"/>
    <property type="molecule type" value="Genomic_DNA"/>
</dbReference>
<evidence type="ECO:0000313" key="3">
    <source>
        <dbReference type="EMBL" id="SHF60992.1"/>
    </source>
</evidence>
<dbReference type="Pfam" id="PF18657">
    <property type="entry name" value="YDG"/>
    <property type="match status" value="5"/>
</dbReference>
<gene>
    <name evidence="3" type="ORF">SAMN05444377_11395</name>
</gene>
<feature type="domain" description="YDG" evidence="1">
    <location>
        <begin position="1168"/>
        <end position="1244"/>
    </location>
</feature>
<dbReference type="STRING" id="1124188.SAMN05444377_11395"/>
<feature type="non-terminal residue" evidence="3">
    <location>
        <position position="1674"/>
    </location>
</feature>
<dbReference type="RefSeq" id="WP_073364284.1">
    <property type="nucleotide sequence ID" value="NZ_FQVQ01000013.1"/>
</dbReference>
<feature type="domain" description="YDG" evidence="1">
    <location>
        <begin position="539"/>
        <end position="614"/>
    </location>
</feature>
<dbReference type="SUPFAM" id="SSF49313">
    <property type="entry name" value="Cadherin-like"/>
    <property type="match status" value="2"/>
</dbReference>
<name>A0A1M5D2D5_9FLAO</name>
<feature type="domain" description="YDG" evidence="1">
    <location>
        <begin position="621"/>
        <end position="697"/>
    </location>
</feature>
<feature type="domain" description="YDG" evidence="1">
    <location>
        <begin position="992"/>
        <end position="1075"/>
    </location>
</feature>
<keyword evidence="4" id="KW-1185">Reference proteome</keyword>
<dbReference type="InterPro" id="IPR041248">
    <property type="entry name" value="YDG"/>
</dbReference>
<dbReference type="Proteomes" id="UP000184147">
    <property type="component" value="Unassembled WGS sequence"/>
</dbReference>
<feature type="domain" description="YDG" evidence="1">
    <location>
        <begin position="1251"/>
        <end position="1326"/>
    </location>
</feature>
<feature type="domain" description="MBG" evidence="2">
    <location>
        <begin position="367"/>
        <end position="449"/>
    </location>
</feature>
<dbReference type="Gene3D" id="2.60.40.10">
    <property type="entry name" value="Immunoglobulins"/>
    <property type="match status" value="2"/>
</dbReference>
<dbReference type="InterPro" id="IPR041286">
    <property type="entry name" value="MBG_2"/>
</dbReference>